<comment type="caution">
    <text evidence="3">The sequence shown here is derived from an EMBL/GenBank/DDBJ whole genome shotgun (WGS) entry which is preliminary data.</text>
</comment>
<name>A0A2R6QXY2_ACTCC</name>
<dbReference type="Gene3D" id="2.60.40.420">
    <property type="entry name" value="Cupredoxins - blue copper proteins"/>
    <property type="match status" value="1"/>
</dbReference>
<dbReference type="OMA" id="AFNYTAW"/>
<dbReference type="STRING" id="1590841.A0A2R6QXY2"/>
<evidence type="ECO:0000313" key="3">
    <source>
        <dbReference type="EMBL" id="PSS17235.1"/>
    </source>
</evidence>
<organism evidence="3 4">
    <name type="scientific">Actinidia chinensis var. chinensis</name>
    <name type="common">Chinese soft-hair kiwi</name>
    <dbReference type="NCBI Taxonomy" id="1590841"/>
    <lineage>
        <taxon>Eukaryota</taxon>
        <taxon>Viridiplantae</taxon>
        <taxon>Streptophyta</taxon>
        <taxon>Embryophyta</taxon>
        <taxon>Tracheophyta</taxon>
        <taxon>Spermatophyta</taxon>
        <taxon>Magnoliopsida</taxon>
        <taxon>eudicotyledons</taxon>
        <taxon>Gunneridae</taxon>
        <taxon>Pentapetalae</taxon>
        <taxon>asterids</taxon>
        <taxon>Ericales</taxon>
        <taxon>Actinidiaceae</taxon>
        <taxon>Actinidia</taxon>
    </lineage>
</organism>
<dbReference type="Pfam" id="PF02298">
    <property type="entry name" value="Cu_bind_like"/>
    <property type="match status" value="1"/>
</dbReference>
<dbReference type="PANTHER" id="PTHR34052">
    <property type="entry name" value="GLYCINE-RICH PROTEIN-LIKE"/>
    <property type="match status" value="1"/>
</dbReference>
<keyword evidence="4" id="KW-1185">Reference proteome</keyword>
<dbReference type="OrthoDB" id="1839683at2759"/>
<dbReference type="Proteomes" id="UP000241394">
    <property type="component" value="Chromosome LG11"/>
</dbReference>
<reference evidence="3 4" key="1">
    <citation type="submission" date="2017-07" db="EMBL/GenBank/DDBJ databases">
        <title>An improved, manually edited Actinidia chinensis var. chinensis (kiwifruit) genome highlights the challenges associated with draft genomes and gene prediction in plants.</title>
        <authorList>
            <person name="Pilkington S."/>
            <person name="Crowhurst R."/>
            <person name="Hilario E."/>
            <person name="Nardozza S."/>
            <person name="Fraser L."/>
            <person name="Peng Y."/>
            <person name="Gunaseelan K."/>
            <person name="Simpson R."/>
            <person name="Tahir J."/>
            <person name="Deroles S."/>
            <person name="Templeton K."/>
            <person name="Luo Z."/>
            <person name="Davy M."/>
            <person name="Cheng C."/>
            <person name="Mcneilage M."/>
            <person name="Scaglione D."/>
            <person name="Liu Y."/>
            <person name="Zhang Q."/>
            <person name="Datson P."/>
            <person name="De Silva N."/>
            <person name="Gardiner S."/>
            <person name="Bassett H."/>
            <person name="Chagne D."/>
            <person name="Mccallum J."/>
            <person name="Dzierzon H."/>
            <person name="Deng C."/>
            <person name="Wang Y.-Y."/>
            <person name="Barron N."/>
            <person name="Manako K."/>
            <person name="Bowen J."/>
            <person name="Foster T."/>
            <person name="Erridge Z."/>
            <person name="Tiffin H."/>
            <person name="Waite C."/>
            <person name="Davies K."/>
            <person name="Grierson E."/>
            <person name="Laing W."/>
            <person name="Kirk R."/>
            <person name="Chen X."/>
            <person name="Wood M."/>
            <person name="Montefiori M."/>
            <person name="Brummell D."/>
            <person name="Schwinn K."/>
            <person name="Catanach A."/>
            <person name="Fullerton C."/>
            <person name="Li D."/>
            <person name="Meiyalaghan S."/>
            <person name="Nieuwenhuizen N."/>
            <person name="Read N."/>
            <person name="Prakash R."/>
            <person name="Hunter D."/>
            <person name="Zhang H."/>
            <person name="Mckenzie M."/>
            <person name="Knabel M."/>
            <person name="Harris A."/>
            <person name="Allan A."/>
            <person name="Chen A."/>
            <person name="Janssen B."/>
            <person name="Plunkett B."/>
            <person name="Dwamena C."/>
            <person name="Voogd C."/>
            <person name="Leif D."/>
            <person name="Lafferty D."/>
            <person name="Souleyre E."/>
            <person name="Varkonyi-Gasic E."/>
            <person name="Gambi F."/>
            <person name="Hanley J."/>
            <person name="Yao J.-L."/>
            <person name="Cheung J."/>
            <person name="David K."/>
            <person name="Warren B."/>
            <person name="Marsh K."/>
            <person name="Snowden K."/>
            <person name="Lin-Wang K."/>
            <person name="Brian L."/>
            <person name="Martinez-Sanchez M."/>
            <person name="Wang M."/>
            <person name="Ileperuma N."/>
            <person name="Macnee N."/>
            <person name="Campin R."/>
            <person name="Mcatee P."/>
            <person name="Drummond R."/>
            <person name="Espley R."/>
            <person name="Ireland H."/>
            <person name="Wu R."/>
            <person name="Atkinson R."/>
            <person name="Karunairetnam S."/>
            <person name="Bulley S."/>
            <person name="Chunkath S."/>
            <person name="Hanley Z."/>
            <person name="Storey R."/>
            <person name="Thrimawithana A."/>
            <person name="Thomson S."/>
            <person name="David C."/>
            <person name="Testolin R."/>
        </authorList>
    </citation>
    <scope>NUCLEOTIDE SEQUENCE [LARGE SCALE GENOMIC DNA]</scope>
    <source>
        <strain evidence="4">cv. Red5</strain>
        <tissue evidence="3">Young leaf</tissue>
    </source>
</reference>
<dbReference type="AlphaFoldDB" id="A0A2R6QXY2"/>
<dbReference type="InterPro" id="IPR003245">
    <property type="entry name" value="Phytocyanin_dom"/>
</dbReference>
<dbReference type="Gramene" id="PSS17235">
    <property type="protein sequence ID" value="PSS17235"/>
    <property type="gene ID" value="CEY00_Acc12023"/>
</dbReference>
<feature type="signal peptide" evidence="1">
    <location>
        <begin position="1"/>
        <end position="27"/>
    </location>
</feature>
<gene>
    <name evidence="3" type="ORF">CEY00_Acc12023</name>
</gene>
<dbReference type="SUPFAM" id="SSF49503">
    <property type="entry name" value="Cupredoxins"/>
    <property type="match status" value="1"/>
</dbReference>
<evidence type="ECO:0000313" key="4">
    <source>
        <dbReference type="Proteomes" id="UP000241394"/>
    </source>
</evidence>
<evidence type="ECO:0000256" key="1">
    <source>
        <dbReference type="SAM" id="SignalP"/>
    </source>
</evidence>
<dbReference type="PANTHER" id="PTHR34052:SF2">
    <property type="entry name" value="PLASTOCYANIN-LIKE DOMAIN PROTEIN"/>
    <property type="match status" value="1"/>
</dbReference>
<proteinExistence type="predicted"/>
<dbReference type="PROSITE" id="PS51485">
    <property type="entry name" value="PHYTOCYANIN"/>
    <property type="match status" value="1"/>
</dbReference>
<evidence type="ECO:0000259" key="2">
    <source>
        <dbReference type="PROSITE" id="PS51485"/>
    </source>
</evidence>
<protein>
    <submittedName>
        <fullName evidence="3">Early nodulin-55-2 like</fullName>
    </submittedName>
</protein>
<accession>A0A2R6QXY2</accession>
<sequence length="137" mass="15176">MKMSFSFAKGLILLVTAASMLAATSQAETIVVGGAENWRFGFNYTDWSLKNSPFFVNDKLVFKYKPTHNVYAMPNLGSYIKCDFSGAKLLASNTQGGGEGYVFTLQILWRPLYFASNVGADCKDGLMKFFVVPLPSW</sequence>
<feature type="domain" description="Phytocyanin" evidence="2">
    <location>
        <begin position="28"/>
        <end position="135"/>
    </location>
</feature>
<dbReference type="EMBL" id="NKQK01000011">
    <property type="protein sequence ID" value="PSS17235.1"/>
    <property type="molecule type" value="Genomic_DNA"/>
</dbReference>
<reference evidence="4" key="2">
    <citation type="journal article" date="2018" name="BMC Genomics">
        <title>A manually annotated Actinidia chinensis var. chinensis (kiwifruit) genome highlights the challenges associated with draft genomes and gene prediction in plants.</title>
        <authorList>
            <person name="Pilkington S.M."/>
            <person name="Crowhurst R."/>
            <person name="Hilario E."/>
            <person name="Nardozza S."/>
            <person name="Fraser L."/>
            <person name="Peng Y."/>
            <person name="Gunaseelan K."/>
            <person name="Simpson R."/>
            <person name="Tahir J."/>
            <person name="Deroles S.C."/>
            <person name="Templeton K."/>
            <person name="Luo Z."/>
            <person name="Davy M."/>
            <person name="Cheng C."/>
            <person name="McNeilage M."/>
            <person name="Scaglione D."/>
            <person name="Liu Y."/>
            <person name="Zhang Q."/>
            <person name="Datson P."/>
            <person name="De Silva N."/>
            <person name="Gardiner S.E."/>
            <person name="Bassett H."/>
            <person name="Chagne D."/>
            <person name="McCallum J."/>
            <person name="Dzierzon H."/>
            <person name="Deng C."/>
            <person name="Wang Y.Y."/>
            <person name="Barron L."/>
            <person name="Manako K."/>
            <person name="Bowen J."/>
            <person name="Foster T.M."/>
            <person name="Erridge Z.A."/>
            <person name="Tiffin H."/>
            <person name="Waite C.N."/>
            <person name="Davies K.M."/>
            <person name="Grierson E.P."/>
            <person name="Laing W.A."/>
            <person name="Kirk R."/>
            <person name="Chen X."/>
            <person name="Wood M."/>
            <person name="Montefiori M."/>
            <person name="Brummell D.A."/>
            <person name="Schwinn K.E."/>
            <person name="Catanach A."/>
            <person name="Fullerton C."/>
            <person name="Li D."/>
            <person name="Meiyalaghan S."/>
            <person name="Nieuwenhuizen N."/>
            <person name="Read N."/>
            <person name="Prakash R."/>
            <person name="Hunter D."/>
            <person name="Zhang H."/>
            <person name="McKenzie M."/>
            <person name="Knabel M."/>
            <person name="Harris A."/>
            <person name="Allan A.C."/>
            <person name="Gleave A."/>
            <person name="Chen A."/>
            <person name="Janssen B.J."/>
            <person name="Plunkett B."/>
            <person name="Ampomah-Dwamena C."/>
            <person name="Voogd C."/>
            <person name="Leif D."/>
            <person name="Lafferty D."/>
            <person name="Souleyre E.J.F."/>
            <person name="Varkonyi-Gasic E."/>
            <person name="Gambi F."/>
            <person name="Hanley J."/>
            <person name="Yao J.L."/>
            <person name="Cheung J."/>
            <person name="David K.M."/>
            <person name="Warren B."/>
            <person name="Marsh K."/>
            <person name="Snowden K.C."/>
            <person name="Lin-Wang K."/>
            <person name="Brian L."/>
            <person name="Martinez-Sanchez M."/>
            <person name="Wang M."/>
            <person name="Ileperuma N."/>
            <person name="Macnee N."/>
            <person name="Campin R."/>
            <person name="McAtee P."/>
            <person name="Drummond R.S.M."/>
            <person name="Espley R.V."/>
            <person name="Ireland H.S."/>
            <person name="Wu R."/>
            <person name="Atkinson R.G."/>
            <person name="Karunairetnam S."/>
            <person name="Bulley S."/>
            <person name="Chunkath S."/>
            <person name="Hanley Z."/>
            <person name="Storey R."/>
            <person name="Thrimawithana A.H."/>
            <person name="Thomson S."/>
            <person name="David C."/>
            <person name="Testolin R."/>
            <person name="Huang H."/>
            <person name="Hellens R.P."/>
            <person name="Schaffer R.J."/>
        </authorList>
    </citation>
    <scope>NUCLEOTIDE SEQUENCE [LARGE SCALE GENOMIC DNA]</scope>
    <source>
        <strain evidence="4">cv. Red5</strain>
    </source>
</reference>
<dbReference type="GO" id="GO:0009055">
    <property type="term" value="F:electron transfer activity"/>
    <property type="evidence" value="ECO:0007669"/>
    <property type="project" value="InterPro"/>
</dbReference>
<feature type="chain" id="PRO_5015310043" evidence="1">
    <location>
        <begin position="28"/>
        <end position="137"/>
    </location>
</feature>
<dbReference type="InterPro" id="IPR008972">
    <property type="entry name" value="Cupredoxin"/>
</dbReference>
<keyword evidence="1" id="KW-0732">Signal</keyword>
<dbReference type="InParanoid" id="A0A2R6QXY2"/>